<evidence type="ECO:0000313" key="1">
    <source>
        <dbReference type="EMBL" id="VDK86127.1"/>
    </source>
</evidence>
<dbReference type="AlphaFoldDB" id="A0A3P6TLQ5"/>
<reference evidence="1 2" key="1">
    <citation type="submission" date="2018-11" db="EMBL/GenBank/DDBJ databases">
        <authorList>
            <consortium name="Pathogen Informatics"/>
        </authorList>
    </citation>
    <scope>NUCLEOTIDE SEQUENCE [LARGE SCALE GENOMIC DNA]</scope>
</reference>
<dbReference type="EMBL" id="UYRU01044321">
    <property type="protein sequence ID" value="VDK86127.1"/>
    <property type="molecule type" value="Genomic_DNA"/>
</dbReference>
<dbReference type="Proteomes" id="UP000281553">
    <property type="component" value="Unassembled WGS sequence"/>
</dbReference>
<sequence>MSTNGFEHTLSTRTLSTRTVSNQSQADLANGTALSLSPGLTALKPNLELRLVHGGRDDASLTVERLARPIGDFPLPLCKQYNVPPTLAFPPSSHLSPKEPGLEA</sequence>
<gene>
    <name evidence="1" type="ORF">DILT_LOCUS3828</name>
</gene>
<proteinExistence type="predicted"/>
<name>A0A3P6TLQ5_DIBLA</name>
<organism evidence="1 2">
    <name type="scientific">Dibothriocephalus latus</name>
    <name type="common">Fish tapeworm</name>
    <name type="synonym">Diphyllobothrium latum</name>
    <dbReference type="NCBI Taxonomy" id="60516"/>
    <lineage>
        <taxon>Eukaryota</taxon>
        <taxon>Metazoa</taxon>
        <taxon>Spiralia</taxon>
        <taxon>Lophotrochozoa</taxon>
        <taxon>Platyhelminthes</taxon>
        <taxon>Cestoda</taxon>
        <taxon>Eucestoda</taxon>
        <taxon>Diphyllobothriidea</taxon>
        <taxon>Diphyllobothriidae</taxon>
        <taxon>Dibothriocephalus</taxon>
    </lineage>
</organism>
<evidence type="ECO:0000313" key="2">
    <source>
        <dbReference type="Proteomes" id="UP000281553"/>
    </source>
</evidence>
<protein>
    <submittedName>
        <fullName evidence="1">Uncharacterized protein</fullName>
    </submittedName>
</protein>
<keyword evidence="2" id="KW-1185">Reference proteome</keyword>
<accession>A0A3P6TLQ5</accession>